<dbReference type="Gene3D" id="3.40.50.1820">
    <property type="entry name" value="alpha/beta hydrolase"/>
    <property type="match status" value="1"/>
</dbReference>
<feature type="DNA-binding region" description="OmpR/PhoB-type" evidence="2">
    <location>
        <begin position="1"/>
        <end position="98"/>
    </location>
</feature>
<dbReference type="GO" id="GO:0003677">
    <property type="term" value="F:DNA binding"/>
    <property type="evidence" value="ECO:0007669"/>
    <property type="project" value="UniProtKB-UniRule"/>
</dbReference>
<name>A0A6L9S6I9_9ACTN</name>
<dbReference type="EMBL" id="JAAGOA010000006">
    <property type="protein sequence ID" value="NEE00583.1"/>
    <property type="molecule type" value="Genomic_DNA"/>
</dbReference>
<proteinExistence type="predicted"/>
<accession>A0A6L9S6I9</accession>
<dbReference type="CDD" id="cd00383">
    <property type="entry name" value="trans_reg_C"/>
    <property type="match status" value="1"/>
</dbReference>
<dbReference type="InterPro" id="IPR000073">
    <property type="entry name" value="AB_hydrolase_1"/>
</dbReference>
<dbReference type="AlphaFoldDB" id="A0A6L9S6I9"/>
<dbReference type="GO" id="GO:0016787">
    <property type="term" value="F:hydrolase activity"/>
    <property type="evidence" value="ECO:0007669"/>
    <property type="project" value="UniProtKB-KW"/>
</dbReference>
<dbReference type="Pfam" id="PF00486">
    <property type="entry name" value="Trans_reg_C"/>
    <property type="match status" value="1"/>
</dbReference>
<feature type="region of interest" description="Disordered" evidence="3">
    <location>
        <begin position="100"/>
        <end position="120"/>
    </location>
</feature>
<dbReference type="InterPro" id="IPR001867">
    <property type="entry name" value="OmpR/PhoB-type_DNA-bd"/>
</dbReference>
<feature type="domain" description="OmpR/PhoB-type" evidence="4">
    <location>
        <begin position="1"/>
        <end position="98"/>
    </location>
</feature>
<dbReference type="Proteomes" id="UP000475214">
    <property type="component" value="Unassembled WGS sequence"/>
</dbReference>
<dbReference type="PRINTS" id="PR00111">
    <property type="entry name" value="ABHYDROLASE"/>
</dbReference>
<dbReference type="PROSITE" id="PS51755">
    <property type="entry name" value="OMPR_PHOB"/>
    <property type="match status" value="1"/>
</dbReference>
<comment type="caution">
    <text evidence="5">The sequence shown here is derived from an EMBL/GenBank/DDBJ whole genome shotgun (WGS) entry which is preliminary data.</text>
</comment>
<dbReference type="InterPro" id="IPR036388">
    <property type="entry name" value="WH-like_DNA-bd_sf"/>
</dbReference>
<evidence type="ECO:0000259" key="4">
    <source>
        <dbReference type="PROSITE" id="PS51755"/>
    </source>
</evidence>
<dbReference type="PANTHER" id="PTHR43433:SF8">
    <property type="entry name" value="BIFUNCTIONAL LIPASE_ADENYLATE CYCLASE LIPJ"/>
    <property type="match status" value="1"/>
</dbReference>
<evidence type="ECO:0000313" key="6">
    <source>
        <dbReference type="Proteomes" id="UP000475214"/>
    </source>
</evidence>
<dbReference type="SUPFAM" id="SSF46894">
    <property type="entry name" value="C-terminal effector domain of the bipartite response regulators"/>
    <property type="match status" value="1"/>
</dbReference>
<reference evidence="5 6" key="1">
    <citation type="submission" date="2020-02" db="EMBL/GenBank/DDBJ databases">
        <authorList>
            <person name="Li X.-J."/>
            <person name="Han X.-M."/>
        </authorList>
    </citation>
    <scope>NUCLEOTIDE SEQUENCE [LARGE SCALE GENOMIC DNA]</scope>
    <source>
        <strain evidence="5 6">CCTCC AB 2017055</strain>
    </source>
</reference>
<dbReference type="InterPro" id="IPR029058">
    <property type="entry name" value="AB_hydrolase_fold"/>
</dbReference>
<dbReference type="InterPro" id="IPR050471">
    <property type="entry name" value="AB_hydrolase"/>
</dbReference>
<keyword evidence="5" id="KW-0378">Hydrolase</keyword>
<dbReference type="Gene3D" id="1.10.10.10">
    <property type="entry name" value="Winged helix-like DNA-binding domain superfamily/Winged helix DNA-binding domain"/>
    <property type="match status" value="1"/>
</dbReference>
<dbReference type="Pfam" id="PF00561">
    <property type="entry name" value="Abhydrolase_1"/>
    <property type="match status" value="1"/>
</dbReference>
<dbReference type="RefSeq" id="WP_163737082.1">
    <property type="nucleotide sequence ID" value="NZ_JAAGOA010000006.1"/>
</dbReference>
<evidence type="ECO:0000256" key="1">
    <source>
        <dbReference type="ARBA" id="ARBA00023125"/>
    </source>
</evidence>
<evidence type="ECO:0000256" key="3">
    <source>
        <dbReference type="SAM" id="MobiDB-lite"/>
    </source>
</evidence>
<feature type="compositionally biased region" description="Low complexity" evidence="3">
    <location>
        <begin position="106"/>
        <end position="120"/>
    </location>
</feature>
<organism evidence="5 6">
    <name type="scientific">Phytoactinopolyspora halotolerans</name>
    <dbReference type="NCBI Taxonomy" id="1981512"/>
    <lineage>
        <taxon>Bacteria</taxon>
        <taxon>Bacillati</taxon>
        <taxon>Actinomycetota</taxon>
        <taxon>Actinomycetes</taxon>
        <taxon>Jiangellales</taxon>
        <taxon>Jiangellaceae</taxon>
        <taxon>Phytoactinopolyspora</taxon>
    </lineage>
</organism>
<dbReference type="SUPFAM" id="SSF53474">
    <property type="entry name" value="alpha/beta-Hydrolases"/>
    <property type="match status" value="1"/>
</dbReference>
<dbReference type="PANTHER" id="PTHR43433">
    <property type="entry name" value="HYDROLASE, ALPHA/BETA FOLD FAMILY PROTEIN"/>
    <property type="match status" value="1"/>
</dbReference>
<dbReference type="GO" id="GO:0006355">
    <property type="term" value="P:regulation of DNA-templated transcription"/>
    <property type="evidence" value="ECO:0007669"/>
    <property type="project" value="InterPro"/>
</dbReference>
<sequence>MIYVFGDCELDLGRYELRRTGAVRAVEPQVFDVLTELIRNRRRVVSKDELLDAVWGDRFVSESALTSRVKAARRAIGDDGRAQRFIRTVHGRGYQFVGDVSERSGTPDTTGTGVAPTATARPPEQEIRFRTAADGTRLAYATMGSGPPLVKAANWLSHLDYDWHSPVWRHWLTELSSRFTLIRYDERGCGLSDWEVPRFSFDAWVDDLETVVDAAGLDRFPLLGISQGGPVAIAYAVRHPERVSHLVLFGSYAQGRRKRAVTSSDVELVEAMIDLVRLGWERPTPIYRQMFAASFLPDGTQSEWRVFDDLQVRSCSPENAWRFMNEFADIDVVDLAPQVTAPTLIIGARHDQVGPFQESRLLAGLIPGSRLVPLDSCNHLLPERDPAWRQFLTELDHFLLSGAGVPRTTSRVPGLP</sequence>
<gene>
    <name evidence="5" type="ORF">G1H10_10425</name>
</gene>
<evidence type="ECO:0000256" key="2">
    <source>
        <dbReference type="PROSITE-ProRule" id="PRU01091"/>
    </source>
</evidence>
<keyword evidence="6" id="KW-1185">Reference proteome</keyword>
<keyword evidence="1 2" id="KW-0238">DNA-binding</keyword>
<dbReference type="GO" id="GO:0000160">
    <property type="term" value="P:phosphorelay signal transduction system"/>
    <property type="evidence" value="ECO:0007669"/>
    <property type="project" value="InterPro"/>
</dbReference>
<dbReference type="InterPro" id="IPR016032">
    <property type="entry name" value="Sig_transdc_resp-reg_C-effctor"/>
</dbReference>
<evidence type="ECO:0000313" key="5">
    <source>
        <dbReference type="EMBL" id="NEE00583.1"/>
    </source>
</evidence>
<dbReference type="SMART" id="SM00862">
    <property type="entry name" value="Trans_reg_C"/>
    <property type="match status" value="1"/>
</dbReference>
<protein>
    <submittedName>
        <fullName evidence="5">Alpha/beta fold hydrolase</fullName>
    </submittedName>
</protein>